<keyword evidence="3" id="KW-1185">Reference proteome</keyword>
<dbReference type="Proteomes" id="UP000037020">
    <property type="component" value="Unassembled WGS sequence"/>
</dbReference>
<reference evidence="2 3" key="1">
    <citation type="submission" date="2015-07" db="EMBL/GenBank/DDBJ databases">
        <authorList>
            <person name="Ju K.-S."/>
            <person name="Doroghazi J.R."/>
            <person name="Metcalf W.W."/>
        </authorList>
    </citation>
    <scope>NUCLEOTIDE SEQUENCE [LARGE SCALE GENOMIC DNA]</scope>
    <source>
        <strain evidence="2 3">NRRL B-3589</strain>
    </source>
</reference>
<dbReference type="RefSeq" id="WP_030885614.1">
    <property type="nucleotide sequence ID" value="NZ_JBIRHZ010000010.1"/>
</dbReference>
<gene>
    <name evidence="2" type="ORF">ADK38_28290</name>
</gene>
<sequence length="171" mass="18270">MRSQAAADAVAPAPLPFLGTSWYRRGLGYWTRRAAMVGGLLLGLLLLGAVMTAVYRGIVAGLPPAPRLLCDIAQAVACCVCLVWGWKSARGQVLRQRLDPPAPEQAWQRRRAESRRGTALAVGGRVVALVAMPVLPAAVAYLIGMVCAGMFVRELPIEIGARRALAEARRA</sequence>
<evidence type="ECO:0000256" key="1">
    <source>
        <dbReference type="SAM" id="Phobius"/>
    </source>
</evidence>
<accession>A0ABR5J0J0</accession>
<name>A0ABR5J0J0_9ACTN</name>
<evidence type="ECO:0008006" key="4">
    <source>
        <dbReference type="Google" id="ProtNLM"/>
    </source>
</evidence>
<feature type="transmembrane region" description="Helical" evidence="1">
    <location>
        <begin position="119"/>
        <end position="143"/>
    </location>
</feature>
<dbReference type="EMBL" id="LGUT01002541">
    <property type="protein sequence ID" value="KOG86925.1"/>
    <property type="molecule type" value="Genomic_DNA"/>
</dbReference>
<protein>
    <recommendedName>
        <fullName evidence="4">RDD family protein</fullName>
    </recommendedName>
</protein>
<evidence type="ECO:0000313" key="3">
    <source>
        <dbReference type="Proteomes" id="UP000037020"/>
    </source>
</evidence>
<organism evidence="2 3">
    <name type="scientific">Streptomyces varsoviensis</name>
    <dbReference type="NCBI Taxonomy" id="67373"/>
    <lineage>
        <taxon>Bacteria</taxon>
        <taxon>Bacillati</taxon>
        <taxon>Actinomycetota</taxon>
        <taxon>Actinomycetes</taxon>
        <taxon>Kitasatosporales</taxon>
        <taxon>Streptomycetaceae</taxon>
        <taxon>Streptomyces</taxon>
    </lineage>
</organism>
<keyword evidence="1" id="KW-1133">Transmembrane helix</keyword>
<keyword evidence="1" id="KW-0812">Transmembrane</keyword>
<comment type="caution">
    <text evidence="2">The sequence shown here is derived from an EMBL/GenBank/DDBJ whole genome shotgun (WGS) entry which is preliminary data.</text>
</comment>
<keyword evidence="1" id="KW-0472">Membrane</keyword>
<evidence type="ECO:0000313" key="2">
    <source>
        <dbReference type="EMBL" id="KOG86925.1"/>
    </source>
</evidence>
<feature type="transmembrane region" description="Helical" evidence="1">
    <location>
        <begin position="34"/>
        <end position="58"/>
    </location>
</feature>
<proteinExistence type="predicted"/>